<evidence type="ECO:0000313" key="2">
    <source>
        <dbReference type="Proteomes" id="UP000242791"/>
    </source>
</evidence>
<dbReference type="AlphaFoldDB" id="A0A1J9PC86"/>
<protein>
    <submittedName>
        <fullName evidence="1">Uncharacterized protein</fullName>
    </submittedName>
</protein>
<feature type="non-terminal residue" evidence="1">
    <location>
        <position position="1"/>
    </location>
</feature>
<accession>A0A1J9PC86</accession>
<name>A0A1J9PC86_9EURO</name>
<dbReference type="VEuPathDB" id="FungiDB:ACJ73_09113"/>
<organism evidence="1 2">
    <name type="scientific">Blastomyces percursus</name>
    <dbReference type="NCBI Taxonomy" id="1658174"/>
    <lineage>
        <taxon>Eukaryota</taxon>
        <taxon>Fungi</taxon>
        <taxon>Dikarya</taxon>
        <taxon>Ascomycota</taxon>
        <taxon>Pezizomycotina</taxon>
        <taxon>Eurotiomycetes</taxon>
        <taxon>Eurotiomycetidae</taxon>
        <taxon>Onygenales</taxon>
        <taxon>Ajellomycetaceae</taxon>
        <taxon>Blastomyces</taxon>
    </lineage>
</organism>
<sequence>MDFLSLSKTIREILENLETRSPILALWTQHHPPRKSNSANSWVSPCGLRTTPAMPKLLPLAASAEAK</sequence>
<comment type="caution">
    <text evidence="1">The sequence shown here is derived from an EMBL/GenBank/DDBJ whole genome shotgun (WGS) entry which is preliminary data.</text>
</comment>
<dbReference type="Proteomes" id="UP000242791">
    <property type="component" value="Unassembled WGS sequence"/>
</dbReference>
<proteinExistence type="predicted"/>
<keyword evidence="2" id="KW-1185">Reference proteome</keyword>
<evidence type="ECO:0000313" key="1">
    <source>
        <dbReference type="EMBL" id="OJD14144.1"/>
    </source>
</evidence>
<gene>
    <name evidence="1" type="ORF">ACJ73_09113</name>
</gene>
<dbReference type="EMBL" id="LGTZ01002413">
    <property type="protein sequence ID" value="OJD14144.1"/>
    <property type="molecule type" value="Genomic_DNA"/>
</dbReference>
<reference evidence="1 2" key="1">
    <citation type="submission" date="2015-08" db="EMBL/GenBank/DDBJ databases">
        <title>Emmonsia species relationships and genome sequence.</title>
        <authorList>
            <person name="Cuomo C.A."/>
            <person name="Schwartz I.S."/>
            <person name="Kenyon C."/>
            <person name="De Hoog G.S."/>
            <person name="Govender N.P."/>
            <person name="Botha A."/>
            <person name="Moreno L."/>
            <person name="De Vries M."/>
            <person name="Munoz J.F."/>
            <person name="Stielow J.B."/>
        </authorList>
    </citation>
    <scope>NUCLEOTIDE SEQUENCE [LARGE SCALE GENOMIC DNA]</scope>
    <source>
        <strain evidence="1 2">EI222</strain>
    </source>
</reference>